<evidence type="ECO:0000313" key="4">
    <source>
        <dbReference type="Proteomes" id="UP000033423"/>
    </source>
</evidence>
<dbReference type="InterPro" id="IPR030970">
    <property type="entry name" value="ABC_MlaD"/>
</dbReference>
<dbReference type="PANTHER" id="PTHR33371:SF4">
    <property type="entry name" value="INTERMEMBRANE PHOSPHOLIPID TRANSPORT SYSTEM BINDING PROTEIN MLAD"/>
    <property type="match status" value="1"/>
</dbReference>
<dbReference type="InterPro" id="IPR003399">
    <property type="entry name" value="Mce/MlaD"/>
</dbReference>
<feature type="domain" description="Mce/MlaD" evidence="2">
    <location>
        <begin position="38"/>
        <end position="115"/>
    </location>
</feature>
<evidence type="ECO:0000313" key="3">
    <source>
        <dbReference type="EMBL" id="KJU87153.1"/>
    </source>
</evidence>
<gene>
    <name evidence="3" type="ORF">MBAV_000655</name>
</gene>
<keyword evidence="1" id="KW-1133">Transmembrane helix</keyword>
<dbReference type="InterPro" id="IPR052336">
    <property type="entry name" value="MlaD_Phospholipid_Transporter"/>
</dbReference>
<proteinExistence type="predicted"/>
<feature type="transmembrane region" description="Helical" evidence="1">
    <location>
        <begin position="6"/>
        <end position="26"/>
    </location>
</feature>
<name>A0A0F3H2I1_9BACT</name>
<comment type="caution">
    <text evidence="3">The sequence shown here is derived from an EMBL/GenBank/DDBJ whole genome shotgun (WGS) entry which is preliminary data.</text>
</comment>
<dbReference type="Proteomes" id="UP000033423">
    <property type="component" value="Unassembled WGS sequence"/>
</dbReference>
<keyword evidence="1" id="KW-0812">Transmembrane</keyword>
<accession>A0A0F3H2I1</accession>
<dbReference type="NCBIfam" id="TIGR04430">
    <property type="entry name" value="OM_asym_MlaD"/>
    <property type="match status" value="1"/>
</dbReference>
<sequence length="149" mass="16037">MKRFDVEIAVGIFVMLGFLSLTYLSLKLGSLNIFSEEGYAVIAEFNKTGGLKKGAPIEIAGVEIGKVNDVSLDKDTYQARVTMFIKPAIKLQEDAIASIKTKGLLGEKYIQISPGGSPTLLSGGGKLRETESAVDIEELISKYAFGDVE</sequence>
<keyword evidence="1" id="KW-0472">Membrane</keyword>
<reference evidence="3 4" key="1">
    <citation type="submission" date="2015-02" db="EMBL/GenBank/DDBJ databases">
        <title>Single-cell genomics of uncultivated deep-branching MTB reveals a conserved set of magnetosome genes.</title>
        <authorList>
            <person name="Kolinko S."/>
            <person name="Richter M."/>
            <person name="Glockner F.O."/>
            <person name="Brachmann A."/>
            <person name="Schuler D."/>
        </authorList>
    </citation>
    <scope>NUCLEOTIDE SEQUENCE [LARGE SCALE GENOMIC DNA]</scope>
    <source>
        <strain evidence="3">TM-1</strain>
    </source>
</reference>
<dbReference type="AlphaFoldDB" id="A0A0F3H2I1"/>
<evidence type="ECO:0000259" key="2">
    <source>
        <dbReference type="Pfam" id="PF02470"/>
    </source>
</evidence>
<keyword evidence="4" id="KW-1185">Reference proteome</keyword>
<dbReference type="Pfam" id="PF02470">
    <property type="entry name" value="MlaD"/>
    <property type="match status" value="1"/>
</dbReference>
<dbReference type="EMBL" id="LACI01000302">
    <property type="protein sequence ID" value="KJU87153.1"/>
    <property type="molecule type" value="Genomic_DNA"/>
</dbReference>
<dbReference type="PANTHER" id="PTHR33371">
    <property type="entry name" value="INTERMEMBRANE PHOSPHOLIPID TRANSPORT SYSTEM BINDING PROTEIN MLAD-RELATED"/>
    <property type="match status" value="1"/>
</dbReference>
<protein>
    <submittedName>
        <fullName evidence="3">ABC transporter substrate-binding protein</fullName>
    </submittedName>
</protein>
<dbReference type="GO" id="GO:0015914">
    <property type="term" value="P:phospholipid transport"/>
    <property type="evidence" value="ECO:0007669"/>
    <property type="project" value="InterPro"/>
</dbReference>
<organism evidence="3 4">
    <name type="scientific">Candidatus Magnetobacterium bavaricum</name>
    <dbReference type="NCBI Taxonomy" id="29290"/>
    <lineage>
        <taxon>Bacteria</taxon>
        <taxon>Pseudomonadati</taxon>
        <taxon>Nitrospirota</taxon>
        <taxon>Thermodesulfovibrionia</taxon>
        <taxon>Thermodesulfovibrionales</taxon>
        <taxon>Candidatus Magnetobacteriaceae</taxon>
        <taxon>Candidatus Magnetobacterium</taxon>
    </lineage>
</organism>
<evidence type="ECO:0000256" key="1">
    <source>
        <dbReference type="SAM" id="Phobius"/>
    </source>
</evidence>